<dbReference type="AlphaFoldDB" id="A0A9N8E6V1"/>
<gene>
    <name evidence="1" type="ORF">SEMRO_726_G193431.1</name>
</gene>
<reference evidence="1" key="1">
    <citation type="submission" date="2020-06" db="EMBL/GenBank/DDBJ databases">
        <authorList>
            <consortium name="Plant Systems Biology data submission"/>
        </authorList>
    </citation>
    <scope>NUCLEOTIDE SEQUENCE</scope>
    <source>
        <strain evidence="1">D6</strain>
    </source>
</reference>
<dbReference type="Proteomes" id="UP001153069">
    <property type="component" value="Unassembled WGS sequence"/>
</dbReference>
<dbReference type="EMBL" id="CAICTM010000725">
    <property type="protein sequence ID" value="CAB9515597.1"/>
    <property type="molecule type" value="Genomic_DNA"/>
</dbReference>
<organism evidence="1 2">
    <name type="scientific">Seminavis robusta</name>
    <dbReference type="NCBI Taxonomy" id="568900"/>
    <lineage>
        <taxon>Eukaryota</taxon>
        <taxon>Sar</taxon>
        <taxon>Stramenopiles</taxon>
        <taxon>Ochrophyta</taxon>
        <taxon>Bacillariophyta</taxon>
        <taxon>Bacillariophyceae</taxon>
        <taxon>Bacillariophycidae</taxon>
        <taxon>Naviculales</taxon>
        <taxon>Naviculaceae</taxon>
        <taxon>Seminavis</taxon>
    </lineage>
</organism>
<protein>
    <submittedName>
        <fullName evidence="1">Uncharacterized protein</fullName>
    </submittedName>
</protein>
<accession>A0A9N8E6V1</accession>
<proteinExistence type="predicted"/>
<name>A0A9N8E6V1_9STRA</name>
<evidence type="ECO:0000313" key="2">
    <source>
        <dbReference type="Proteomes" id="UP001153069"/>
    </source>
</evidence>
<keyword evidence="2" id="KW-1185">Reference proteome</keyword>
<evidence type="ECO:0000313" key="1">
    <source>
        <dbReference type="EMBL" id="CAB9515597.1"/>
    </source>
</evidence>
<comment type="caution">
    <text evidence="1">The sequence shown here is derived from an EMBL/GenBank/DDBJ whole genome shotgun (WGS) entry which is preliminary data.</text>
</comment>
<sequence length="107" mass="11709">MPLAASTRTSSRKRFLGTLASNHFFPQPNALHPLQRYQYGQQRREPSEATPRLPVCKQIVPSLHPGLGHYSKFQSSHSSIQALPNTGTVAVAPLLASPSSSLRKSAY</sequence>